<name>A0A095AW39_9PROT</name>
<dbReference type="EMBL" id="JOKM01000106">
    <property type="protein sequence ID" value="KGB20993.1"/>
    <property type="molecule type" value="Genomic_DNA"/>
</dbReference>
<gene>
    <name evidence="1" type="ORF">AtDm6_3358</name>
</gene>
<evidence type="ECO:0008006" key="3">
    <source>
        <dbReference type="Google" id="ProtNLM"/>
    </source>
</evidence>
<proteinExistence type="predicted"/>
<organism evidence="1 2">
    <name type="scientific">Acetobacter tropicalis</name>
    <dbReference type="NCBI Taxonomy" id="104102"/>
    <lineage>
        <taxon>Bacteria</taxon>
        <taxon>Pseudomonadati</taxon>
        <taxon>Pseudomonadota</taxon>
        <taxon>Alphaproteobacteria</taxon>
        <taxon>Acetobacterales</taxon>
        <taxon>Acetobacteraceae</taxon>
        <taxon>Acetobacter</taxon>
    </lineage>
</organism>
<keyword evidence="2" id="KW-1185">Reference proteome</keyword>
<dbReference type="AlphaFoldDB" id="A0A095AW39"/>
<dbReference type="Proteomes" id="UP000029448">
    <property type="component" value="Unassembled WGS sequence"/>
</dbReference>
<dbReference type="STRING" id="104102.AtDm6_3358"/>
<evidence type="ECO:0000313" key="2">
    <source>
        <dbReference type="Proteomes" id="UP000029448"/>
    </source>
</evidence>
<accession>A0A095AW39</accession>
<evidence type="ECO:0000313" key="1">
    <source>
        <dbReference type="EMBL" id="KGB20993.1"/>
    </source>
</evidence>
<protein>
    <recommendedName>
        <fullName evidence="3">HTH cro/C1-type domain-containing protein</fullName>
    </recommendedName>
</protein>
<comment type="caution">
    <text evidence="1">The sequence shown here is derived from an EMBL/GenBank/DDBJ whole genome shotgun (WGS) entry which is preliminary data.</text>
</comment>
<dbReference type="PATRIC" id="fig|104102.7.peg.3314"/>
<reference evidence="1 2" key="1">
    <citation type="submission" date="2014-06" db="EMBL/GenBank/DDBJ databases">
        <title>Functional and comparative genomic analyses of the Drosophila gut microbiota identify candidate symbiosis factors.</title>
        <authorList>
            <person name="Newell P.D."/>
            <person name="Chaston J.M."/>
            <person name="Douglas A.E."/>
        </authorList>
    </citation>
    <scope>NUCLEOTIDE SEQUENCE [LARGE SCALE GENOMIC DNA]</scope>
    <source>
        <strain evidence="1 2">DmCS_006</strain>
    </source>
</reference>
<sequence length="51" mass="5759">MRQICLRAGVSESTHTRWKYGRLSPRICVVERLVNALNDILGEQKSSDEAA</sequence>